<feature type="region of interest" description="Disordered" evidence="5">
    <location>
        <begin position="153"/>
        <end position="320"/>
    </location>
</feature>
<evidence type="ECO:0000259" key="6">
    <source>
        <dbReference type="PROSITE" id="PS50157"/>
    </source>
</evidence>
<dbReference type="PROSITE" id="PS50157">
    <property type="entry name" value="ZINC_FINGER_C2H2_2"/>
    <property type="match status" value="1"/>
</dbReference>
<feature type="compositionally biased region" description="Low complexity" evidence="5">
    <location>
        <begin position="183"/>
        <end position="192"/>
    </location>
</feature>
<proteinExistence type="predicted"/>
<keyword evidence="1" id="KW-0479">Metal-binding</keyword>
<name>A0AAE1HC67_9NEOP</name>
<feature type="compositionally biased region" description="Basic residues" evidence="5">
    <location>
        <begin position="310"/>
        <end position="320"/>
    </location>
</feature>
<keyword evidence="2 4" id="KW-0863">Zinc-finger</keyword>
<dbReference type="Gene3D" id="3.30.160.60">
    <property type="entry name" value="Classic Zinc Finger"/>
    <property type="match status" value="1"/>
</dbReference>
<feature type="compositionally biased region" description="Gly residues" evidence="5">
    <location>
        <begin position="250"/>
        <end position="263"/>
    </location>
</feature>
<accession>A0AAE1HC67</accession>
<dbReference type="SUPFAM" id="SSF57667">
    <property type="entry name" value="beta-beta-alpha zinc fingers"/>
    <property type="match status" value="1"/>
</dbReference>
<sequence length="320" mass="34137">MRFLLQSNETLDTLLCRPDLERLQRLQFDNDPDKPRRQSASTIDEFFEWPRPPPGPRLAAPVPAPGACSTAPLCDEDVFLRPPALWEDITSSIQKLDPDNADMLGLAGLSGSLAGPLSSSLSSLSAIKMEVGEDPTLLAELAVHQVPQVQPPAPQQLAAAAPAPGPHLQQPLHPHQLLHRPHPMQQHPLQRLPFPPPPTPPASDPGSPSNSAPRRTPPPPYPTSTGPAPASLPLPPPPPPSAGSRPRGAPGRGAAGAGTGRQPGPGRPPVAPGAAPATPKYNRRNNPELEKRRVHHCDFPGCTKVYTKSSHLKAHQRIHT</sequence>
<dbReference type="PANTHER" id="PTHR23235">
    <property type="entry name" value="KRUEPPEL-LIKE TRANSCRIPTION FACTOR"/>
    <property type="match status" value="1"/>
</dbReference>
<feature type="non-terminal residue" evidence="7">
    <location>
        <position position="1"/>
    </location>
</feature>
<reference evidence="7" key="1">
    <citation type="submission" date="2021-07" db="EMBL/GenBank/DDBJ databases">
        <authorList>
            <person name="Catto M.A."/>
            <person name="Jacobson A."/>
            <person name="Kennedy G."/>
            <person name="Labadie P."/>
            <person name="Hunt B.G."/>
            <person name="Srinivasan R."/>
        </authorList>
    </citation>
    <scope>NUCLEOTIDE SEQUENCE</scope>
    <source>
        <strain evidence="7">PL_HMW_Pooled</strain>
        <tissue evidence="7">Head</tissue>
    </source>
</reference>
<feature type="domain" description="C2H2-type" evidence="6">
    <location>
        <begin position="295"/>
        <end position="320"/>
    </location>
</feature>
<gene>
    <name evidence="7" type="ORF">KUF71_007981</name>
</gene>
<evidence type="ECO:0000256" key="3">
    <source>
        <dbReference type="ARBA" id="ARBA00022833"/>
    </source>
</evidence>
<feature type="compositionally biased region" description="Low complexity" evidence="5">
    <location>
        <begin position="155"/>
        <end position="175"/>
    </location>
</feature>
<dbReference type="PROSITE" id="PS00028">
    <property type="entry name" value="ZINC_FINGER_C2H2_1"/>
    <property type="match status" value="1"/>
</dbReference>
<evidence type="ECO:0000256" key="4">
    <source>
        <dbReference type="PROSITE-ProRule" id="PRU00042"/>
    </source>
</evidence>
<evidence type="ECO:0000256" key="5">
    <source>
        <dbReference type="SAM" id="MobiDB-lite"/>
    </source>
</evidence>
<dbReference type="Proteomes" id="UP001219518">
    <property type="component" value="Unassembled WGS sequence"/>
</dbReference>
<keyword evidence="8" id="KW-1185">Reference proteome</keyword>
<feature type="compositionally biased region" description="Pro residues" evidence="5">
    <location>
        <begin position="230"/>
        <end position="241"/>
    </location>
</feature>
<feature type="compositionally biased region" description="Pro residues" evidence="5">
    <location>
        <begin position="193"/>
        <end position="203"/>
    </location>
</feature>
<dbReference type="EMBL" id="JAHWGI010000960">
    <property type="protein sequence ID" value="KAK3918734.1"/>
    <property type="molecule type" value="Genomic_DNA"/>
</dbReference>
<dbReference type="FunFam" id="3.30.160.60:FF:000021">
    <property type="entry name" value="Basic krueppel-like factor 3"/>
    <property type="match status" value="1"/>
</dbReference>
<evidence type="ECO:0000256" key="1">
    <source>
        <dbReference type="ARBA" id="ARBA00022723"/>
    </source>
</evidence>
<protein>
    <submittedName>
        <fullName evidence="7">Dendritic arbor reduction protein 1</fullName>
    </submittedName>
</protein>
<feature type="compositionally biased region" description="Low complexity" evidence="5">
    <location>
        <begin position="204"/>
        <end position="214"/>
    </location>
</feature>
<keyword evidence="3" id="KW-0862">Zinc</keyword>
<reference evidence="7" key="2">
    <citation type="journal article" date="2023" name="BMC Genomics">
        <title>Pest status, molecular evolution, and epigenetic factors derived from the genome assembly of Frankliniella fusca, a thysanopteran phytovirus vector.</title>
        <authorList>
            <person name="Catto M.A."/>
            <person name="Labadie P.E."/>
            <person name="Jacobson A.L."/>
            <person name="Kennedy G.G."/>
            <person name="Srinivasan R."/>
            <person name="Hunt B.G."/>
        </authorList>
    </citation>
    <scope>NUCLEOTIDE SEQUENCE</scope>
    <source>
        <strain evidence="7">PL_HMW_Pooled</strain>
    </source>
</reference>
<dbReference type="GO" id="GO:0000981">
    <property type="term" value="F:DNA-binding transcription factor activity, RNA polymerase II-specific"/>
    <property type="evidence" value="ECO:0007669"/>
    <property type="project" value="TreeGrafter"/>
</dbReference>
<dbReference type="InterPro" id="IPR013087">
    <property type="entry name" value="Znf_C2H2_type"/>
</dbReference>
<evidence type="ECO:0000313" key="7">
    <source>
        <dbReference type="EMBL" id="KAK3918734.1"/>
    </source>
</evidence>
<dbReference type="AlphaFoldDB" id="A0AAE1HC67"/>
<evidence type="ECO:0000313" key="8">
    <source>
        <dbReference type="Proteomes" id="UP001219518"/>
    </source>
</evidence>
<dbReference type="GO" id="GO:0000978">
    <property type="term" value="F:RNA polymerase II cis-regulatory region sequence-specific DNA binding"/>
    <property type="evidence" value="ECO:0007669"/>
    <property type="project" value="TreeGrafter"/>
</dbReference>
<feature type="region of interest" description="Disordered" evidence="5">
    <location>
        <begin position="26"/>
        <end position="58"/>
    </location>
</feature>
<dbReference type="InterPro" id="IPR036236">
    <property type="entry name" value="Znf_C2H2_sf"/>
</dbReference>
<comment type="caution">
    <text evidence="7">The sequence shown here is derived from an EMBL/GenBank/DDBJ whole genome shotgun (WGS) entry which is preliminary data.</text>
</comment>
<organism evidence="7 8">
    <name type="scientific">Frankliniella fusca</name>
    <dbReference type="NCBI Taxonomy" id="407009"/>
    <lineage>
        <taxon>Eukaryota</taxon>
        <taxon>Metazoa</taxon>
        <taxon>Ecdysozoa</taxon>
        <taxon>Arthropoda</taxon>
        <taxon>Hexapoda</taxon>
        <taxon>Insecta</taxon>
        <taxon>Pterygota</taxon>
        <taxon>Neoptera</taxon>
        <taxon>Paraneoptera</taxon>
        <taxon>Thysanoptera</taxon>
        <taxon>Terebrantia</taxon>
        <taxon>Thripoidea</taxon>
        <taxon>Thripidae</taxon>
        <taxon>Frankliniella</taxon>
    </lineage>
</organism>
<dbReference type="GO" id="GO:0008270">
    <property type="term" value="F:zinc ion binding"/>
    <property type="evidence" value="ECO:0007669"/>
    <property type="project" value="UniProtKB-KW"/>
</dbReference>
<evidence type="ECO:0000256" key="2">
    <source>
        <dbReference type="ARBA" id="ARBA00022771"/>
    </source>
</evidence>
<dbReference type="PANTHER" id="PTHR23235:SF82">
    <property type="entry name" value="KRUEPPEL-LIKE FACTOR 5"/>
    <property type="match status" value="1"/>
</dbReference>